<dbReference type="STRING" id="1797737.A2196_03890"/>
<keyword evidence="1" id="KW-1133">Transmembrane helix</keyword>
<dbReference type="EMBL" id="MFCA01000021">
    <property type="protein sequence ID" value="OGE02004.1"/>
    <property type="molecule type" value="Genomic_DNA"/>
</dbReference>
<evidence type="ECO:0008006" key="4">
    <source>
        <dbReference type="Google" id="ProtNLM"/>
    </source>
</evidence>
<dbReference type="InterPro" id="IPR043993">
    <property type="entry name" value="T4SS_pilin"/>
</dbReference>
<evidence type="ECO:0000256" key="1">
    <source>
        <dbReference type="SAM" id="Phobius"/>
    </source>
</evidence>
<dbReference type="Proteomes" id="UP000176751">
    <property type="component" value="Unassembled WGS sequence"/>
</dbReference>
<keyword evidence="1" id="KW-0472">Membrane</keyword>
<protein>
    <recommendedName>
        <fullName evidence="4">TrbC/VIRB2 family protein</fullName>
    </recommendedName>
</protein>
<organism evidence="2 3">
    <name type="scientific">Candidatus Curtissbacteria bacterium RIFOXYA1_FULL_41_14</name>
    <dbReference type="NCBI Taxonomy" id="1797737"/>
    <lineage>
        <taxon>Bacteria</taxon>
        <taxon>Candidatus Curtissiibacteriota</taxon>
    </lineage>
</organism>
<feature type="transmembrane region" description="Helical" evidence="1">
    <location>
        <begin position="37"/>
        <end position="57"/>
    </location>
</feature>
<keyword evidence="1" id="KW-0812">Transmembrane</keyword>
<dbReference type="Pfam" id="PF18895">
    <property type="entry name" value="T4SS_pilin"/>
    <property type="match status" value="1"/>
</dbReference>
<comment type="caution">
    <text evidence="2">The sequence shown here is derived from an EMBL/GenBank/DDBJ whole genome shotgun (WGS) entry which is preliminary data.</text>
</comment>
<name>A0A1F5HCW8_9BACT</name>
<reference evidence="2 3" key="1">
    <citation type="journal article" date="2016" name="Nat. Commun.">
        <title>Thousands of microbial genomes shed light on interconnected biogeochemical processes in an aquifer system.</title>
        <authorList>
            <person name="Anantharaman K."/>
            <person name="Brown C.T."/>
            <person name="Hug L.A."/>
            <person name="Sharon I."/>
            <person name="Castelle C.J."/>
            <person name="Probst A.J."/>
            <person name="Thomas B.C."/>
            <person name="Singh A."/>
            <person name="Wilkins M.J."/>
            <person name="Karaoz U."/>
            <person name="Brodie E.L."/>
            <person name="Williams K.H."/>
            <person name="Hubbard S.S."/>
            <person name="Banfield J.F."/>
        </authorList>
    </citation>
    <scope>NUCLEOTIDE SEQUENCE [LARGE SCALE GENOMIC DNA]</scope>
</reference>
<proteinExistence type="predicted"/>
<dbReference type="AlphaFoldDB" id="A0A1F5HCW8"/>
<feature type="transmembrane region" description="Helical" evidence="1">
    <location>
        <begin position="78"/>
        <end position="98"/>
    </location>
</feature>
<gene>
    <name evidence="2" type="ORF">A2196_03890</name>
</gene>
<accession>A0A1F5HCW8</accession>
<evidence type="ECO:0000313" key="2">
    <source>
        <dbReference type="EMBL" id="OGE02004.1"/>
    </source>
</evidence>
<sequence length="113" mass="11997">MRIISAILFWLVAAFFLPVYALDDPAKLSSIVEILENIISLLAPAAGIAFFIMMLVGGFQFLTSGGDPKAAGAARGTLTYAVIGIVLVIVSWLILVLIRDITGASVTTVKFPE</sequence>
<evidence type="ECO:0000313" key="3">
    <source>
        <dbReference type="Proteomes" id="UP000176751"/>
    </source>
</evidence>